<keyword evidence="3" id="KW-1185">Reference proteome</keyword>
<name>A0ABQ9XM19_9EUKA</name>
<feature type="compositionally biased region" description="Basic and acidic residues" evidence="1">
    <location>
        <begin position="15"/>
        <end position="28"/>
    </location>
</feature>
<feature type="region of interest" description="Disordered" evidence="1">
    <location>
        <begin position="1"/>
        <end position="28"/>
    </location>
</feature>
<evidence type="ECO:0000313" key="3">
    <source>
        <dbReference type="Proteomes" id="UP001281761"/>
    </source>
</evidence>
<evidence type="ECO:0000256" key="1">
    <source>
        <dbReference type="SAM" id="MobiDB-lite"/>
    </source>
</evidence>
<comment type="caution">
    <text evidence="2">The sequence shown here is derived from an EMBL/GenBank/DDBJ whole genome shotgun (WGS) entry which is preliminary data.</text>
</comment>
<dbReference type="EMBL" id="JARBJD010000122">
    <property type="protein sequence ID" value="KAK2951190.1"/>
    <property type="molecule type" value="Genomic_DNA"/>
</dbReference>
<organism evidence="2 3">
    <name type="scientific">Blattamonas nauphoetae</name>
    <dbReference type="NCBI Taxonomy" id="2049346"/>
    <lineage>
        <taxon>Eukaryota</taxon>
        <taxon>Metamonada</taxon>
        <taxon>Preaxostyla</taxon>
        <taxon>Oxymonadida</taxon>
        <taxon>Blattamonas</taxon>
    </lineage>
</organism>
<sequence>MHTSFVSGDNVVHPPRHEEGNRPAQTDRDRWRFEEGDTDRLECIFSHRHSIRPVTRPQPFPSVCVLPPAHYTGMCLNITNLVHMSLPLSISNAEIV</sequence>
<accession>A0ABQ9XM19</accession>
<gene>
    <name evidence="2" type="ORF">BLNAU_13806</name>
</gene>
<protein>
    <submittedName>
        <fullName evidence="2">Uncharacterized protein</fullName>
    </submittedName>
</protein>
<reference evidence="2 3" key="1">
    <citation type="journal article" date="2022" name="bioRxiv">
        <title>Genomics of Preaxostyla Flagellates Illuminates Evolutionary Transitions and the Path Towards Mitochondrial Loss.</title>
        <authorList>
            <person name="Novak L.V.F."/>
            <person name="Treitli S.C."/>
            <person name="Pyrih J."/>
            <person name="Halakuc P."/>
            <person name="Pipaliya S.V."/>
            <person name="Vacek V."/>
            <person name="Brzon O."/>
            <person name="Soukal P."/>
            <person name="Eme L."/>
            <person name="Dacks J.B."/>
            <person name="Karnkowska A."/>
            <person name="Elias M."/>
            <person name="Hampl V."/>
        </authorList>
    </citation>
    <scope>NUCLEOTIDE SEQUENCE [LARGE SCALE GENOMIC DNA]</scope>
    <source>
        <strain evidence="2">NAU3</strain>
        <tissue evidence="2">Gut</tissue>
    </source>
</reference>
<dbReference type="Proteomes" id="UP001281761">
    <property type="component" value="Unassembled WGS sequence"/>
</dbReference>
<proteinExistence type="predicted"/>
<evidence type="ECO:0000313" key="2">
    <source>
        <dbReference type="EMBL" id="KAK2951190.1"/>
    </source>
</evidence>